<feature type="region of interest" description="Disordered" evidence="1">
    <location>
        <begin position="1"/>
        <end position="21"/>
    </location>
</feature>
<comment type="caution">
    <text evidence="3">The sequence shown here is derived from an EMBL/GenBank/DDBJ whole genome shotgun (WGS) entry which is preliminary data.</text>
</comment>
<reference evidence="3" key="1">
    <citation type="submission" date="2022-10" db="EMBL/GenBank/DDBJ databases">
        <authorList>
            <person name="Chen Y."/>
            <person name="Dougan E. K."/>
            <person name="Chan C."/>
            <person name="Rhodes N."/>
            <person name="Thang M."/>
        </authorList>
    </citation>
    <scope>NUCLEOTIDE SEQUENCE</scope>
</reference>
<organism evidence="3">
    <name type="scientific">Cladocopium goreaui</name>
    <dbReference type="NCBI Taxonomy" id="2562237"/>
    <lineage>
        <taxon>Eukaryota</taxon>
        <taxon>Sar</taxon>
        <taxon>Alveolata</taxon>
        <taxon>Dinophyceae</taxon>
        <taxon>Suessiales</taxon>
        <taxon>Symbiodiniaceae</taxon>
        <taxon>Cladocopium</taxon>
    </lineage>
</organism>
<evidence type="ECO:0000313" key="4">
    <source>
        <dbReference type="EMBL" id="CAL1132262.1"/>
    </source>
</evidence>
<gene>
    <name evidence="3" type="ORF">C1SCF055_LOCUS6883</name>
</gene>
<dbReference type="EMBL" id="CAMXCT030000445">
    <property type="protein sequence ID" value="CAL4766199.1"/>
    <property type="molecule type" value="Genomic_DNA"/>
</dbReference>
<dbReference type="EMBL" id="CAMXCT020000445">
    <property type="protein sequence ID" value="CAL1132262.1"/>
    <property type="molecule type" value="Genomic_DNA"/>
</dbReference>
<dbReference type="Proteomes" id="UP001152797">
    <property type="component" value="Unassembled WGS sequence"/>
</dbReference>
<evidence type="ECO:0000313" key="5">
    <source>
        <dbReference type="Proteomes" id="UP001152797"/>
    </source>
</evidence>
<evidence type="ECO:0000256" key="2">
    <source>
        <dbReference type="SAM" id="Phobius"/>
    </source>
</evidence>
<accession>A0A9P1BSQ2</accession>
<sequence length="290" mass="33043">MASAKYSPQPVADSDSGESDYDSERCVENLQNRMPHWNCCVWFCIIVATAMIISEVLAWLRQPVCGSANFSWNEVIPPNTVNQIERNNLATMLQEYDVLGLWTKLWHFDVYENATALSSSGTDQQAKIFRGSWSNGHLLFGFLEKMAYVDTTGPEKLVALEGRKMWGTIGSSFELWLCSRPQHSYEVSVDSEPWELTVVYNIHRMPSRELIAKTRFELKDVSFWSDESYWEATVIAAGGNDTGEVIGTVKQNISSFDSKWFVVNKRPDLLPNEVMSFMTLVYDVDETRQS</sequence>
<proteinExistence type="predicted"/>
<keyword evidence="2" id="KW-1133">Transmembrane helix</keyword>
<keyword evidence="2" id="KW-0472">Membrane</keyword>
<keyword evidence="2" id="KW-0812">Transmembrane</keyword>
<evidence type="ECO:0000313" key="3">
    <source>
        <dbReference type="EMBL" id="CAI3978887.1"/>
    </source>
</evidence>
<name>A0A9P1BSQ2_9DINO</name>
<feature type="transmembrane region" description="Helical" evidence="2">
    <location>
        <begin position="39"/>
        <end position="60"/>
    </location>
</feature>
<protein>
    <submittedName>
        <fullName evidence="3">Uncharacterized protein</fullName>
    </submittedName>
</protein>
<evidence type="ECO:0000256" key="1">
    <source>
        <dbReference type="SAM" id="MobiDB-lite"/>
    </source>
</evidence>
<dbReference type="EMBL" id="CAMXCT010000445">
    <property type="protein sequence ID" value="CAI3978887.1"/>
    <property type="molecule type" value="Genomic_DNA"/>
</dbReference>
<keyword evidence="5" id="KW-1185">Reference proteome</keyword>
<reference evidence="4" key="2">
    <citation type="submission" date="2024-04" db="EMBL/GenBank/DDBJ databases">
        <authorList>
            <person name="Chen Y."/>
            <person name="Shah S."/>
            <person name="Dougan E. K."/>
            <person name="Thang M."/>
            <person name="Chan C."/>
        </authorList>
    </citation>
    <scope>NUCLEOTIDE SEQUENCE [LARGE SCALE GENOMIC DNA]</scope>
</reference>
<dbReference type="AlphaFoldDB" id="A0A9P1BSQ2"/>